<name>A0A1B1P8Q2_9CAUD</name>
<reference evidence="2 3" key="1">
    <citation type="submission" date="2016-05" db="EMBL/GenBank/DDBJ databases">
        <title>Complete genome sequence of Klebsiella pneumoniae bacteriophage vB_KpnM_KpV477.</title>
        <authorList>
            <person name="Komisarova E.V."/>
            <person name="Krasilnikova V.M."/>
            <person name="Kislichkina A.A."/>
            <person name="Bogun A.G."/>
            <person name="Volozhantsev N.V."/>
        </authorList>
    </citation>
    <scope>NUCLEOTIDE SEQUENCE [LARGE SCALE GENOMIC DNA]</scope>
</reference>
<sequence length="55" mass="5863">MKTFKEFVKLNEEMVAGDAGGNPQNIASGTTSGAVVNKGPETLPKKKRDKSKPET</sequence>
<protein>
    <recommendedName>
        <fullName evidence="4">Major capsid protein</fullName>
    </recommendedName>
</protein>
<feature type="region of interest" description="Disordered" evidence="1">
    <location>
        <begin position="16"/>
        <end position="55"/>
    </location>
</feature>
<evidence type="ECO:0000256" key="1">
    <source>
        <dbReference type="SAM" id="MobiDB-lite"/>
    </source>
</evidence>
<accession>A0A1B1P8Q2</accession>
<feature type="compositionally biased region" description="Basic residues" evidence="1">
    <location>
        <begin position="45"/>
        <end position="55"/>
    </location>
</feature>
<dbReference type="EMBL" id="KX258185">
    <property type="protein sequence ID" value="ANT40470.1"/>
    <property type="molecule type" value="Genomic_DNA"/>
</dbReference>
<dbReference type="Proteomes" id="UP000202533">
    <property type="component" value="Segment"/>
</dbReference>
<dbReference type="KEGG" id="vg:29066995"/>
<keyword evidence="3" id="KW-1185">Reference proteome</keyword>
<dbReference type="RefSeq" id="YP_009288709.1">
    <property type="nucleotide sequence ID" value="NC_031087.1"/>
</dbReference>
<evidence type="ECO:0000313" key="3">
    <source>
        <dbReference type="Proteomes" id="UP000202533"/>
    </source>
</evidence>
<proteinExistence type="predicted"/>
<dbReference type="GeneID" id="29066995"/>
<evidence type="ECO:0008006" key="4">
    <source>
        <dbReference type="Google" id="ProtNLM"/>
    </source>
</evidence>
<feature type="compositionally biased region" description="Polar residues" evidence="1">
    <location>
        <begin position="22"/>
        <end position="34"/>
    </location>
</feature>
<organism evidence="2 3">
    <name type="scientific">Klebsiella phage vB_KpnM_KpV477</name>
    <dbReference type="NCBI Taxonomy" id="1852625"/>
    <lineage>
        <taxon>Viruses</taxon>
        <taxon>Duplodnaviria</taxon>
        <taxon>Heunggongvirae</taxon>
        <taxon>Uroviricota</taxon>
        <taxon>Caudoviricetes</taxon>
        <taxon>Pantevenvirales</taxon>
        <taxon>Straboviridae</taxon>
        <taxon>Tevenvirinae</taxon>
        <taxon>Jiaodavirus</taxon>
        <taxon>Jiaodavirus kpv477</taxon>
    </lineage>
</organism>
<evidence type="ECO:0000313" key="2">
    <source>
        <dbReference type="EMBL" id="ANT40470.1"/>
    </source>
</evidence>
<gene>
    <name evidence="2" type="ORF">kpv477_033</name>
</gene>
<dbReference type="OrthoDB" id="27220at10239"/>